<sequence length="187" mass="18218">MCAPRPTNSGSSLVLLARLTGSSAASPASTVLTVYLPSAAVQVPRVTGAVVAPGAIAPLAEPVRVRTTVPPASTTVSVTPCAAELEATVPWFLIATLNVTVPPAAGLPGVQATGAATRSAVSTGRTVSVPVVVLLASLSSVTSPSSSTLADSWYVPASRAPMSADTVADAPAASAPTAAAPTLAVPA</sequence>
<dbReference type="EMBL" id="CP068985">
    <property type="protein sequence ID" value="QYC39130.1"/>
    <property type="molecule type" value="Genomic_DNA"/>
</dbReference>
<reference evidence="1 2" key="1">
    <citation type="journal article" date="2021" name="ACS Chem. Biol.">
        <title>Genomic-Led Discovery of a Novel Glycopeptide Antibiotic by Nonomuraea coxensis DSM 45129.</title>
        <authorList>
            <person name="Yushchuk O."/>
            <person name="Vior N.M."/>
            <person name="Andreo-Vidal A."/>
            <person name="Berini F."/>
            <person name="Ruckert C."/>
            <person name="Busche T."/>
            <person name="Binda E."/>
            <person name="Kalinowski J."/>
            <person name="Truman A.W."/>
            <person name="Marinelli F."/>
        </authorList>
    </citation>
    <scope>NUCLEOTIDE SEQUENCE [LARGE SCALE GENOMIC DNA]</scope>
    <source>
        <strain evidence="1 2">DSM 45129</strain>
    </source>
</reference>
<keyword evidence="2" id="KW-1185">Reference proteome</keyword>
<gene>
    <name evidence="1" type="ORF">Nocox_07525</name>
</gene>
<name>A0ABX8TUG9_9ACTN</name>
<evidence type="ECO:0000313" key="1">
    <source>
        <dbReference type="EMBL" id="QYC39130.1"/>
    </source>
</evidence>
<dbReference type="Proteomes" id="UP000824681">
    <property type="component" value="Chromosome"/>
</dbReference>
<accession>A0ABX8TUG9</accession>
<evidence type="ECO:0000313" key="2">
    <source>
        <dbReference type="Proteomes" id="UP000824681"/>
    </source>
</evidence>
<proteinExistence type="predicted"/>
<protein>
    <submittedName>
        <fullName evidence="1">Uncharacterized protein</fullName>
    </submittedName>
</protein>
<organism evidence="1 2">
    <name type="scientific">Nonomuraea coxensis DSM 45129</name>
    <dbReference type="NCBI Taxonomy" id="1122611"/>
    <lineage>
        <taxon>Bacteria</taxon>
        <taxon>Bacillati</taxon>
        <taxon>Actinomycetota</taxon>
        <taxon>Actinomycetes</taxon>
        <taxon>Streptosporangiales</taxon>
        <taxon>Streptosporangiaceae</taxon>
        <taxon>Nonomuraea</taxon>
    </lineage>
</organism>